<gene>
    <name evidence="1" type="ORF">BD626DRAFT_480085</name>
</gene>
<evidence type="ECO:0000313" key="2">
    <source>
        <dbReference type="Proteomes" id="UP000320762"/>
    </source>
</evidence>
<proteinExistence type="predicted"/>
<dbReference type="EMBL" id="VDMD01000002">
    <property type="protein sequence ID" value="TRM67880.1"/>
    <property type="molecule type" value="Genomic_DNA"/>
</dbReference>
<evidence type="ECO:0000313" key="1">
    <source>
        <dbReference type="EMBL" id="TRM67880.1"/>
    </source>
</evidence>
<protein>
    <submittedName>
        <fullName evidence="1">Uncharacterized protein</fullName>
    </submittedName>
</protein>
<accession>A0A550CSW4</accession>
<organism evidence="1 2">
    <name type="scientific">Schizophyllum amplum</name>
    <dbReference type="NCBI Taxonomy" id="97359"/>
    <lineage>
        <taxon>Eukaryota</taxon>
        <taxon>Fungi</taxon>
        <taxon>Dikarya</taxon>
        <taxon>Basidiomycota</taxon>
        <taxon>Agaricomycotina</taxon>
        <taxon>Agaricomycetes</taxon>
        <taxon>Agaricomycetidae</taxon>
        <taxon>Agaricales</taxon>
        <taxon>Schizophyllaceae</taxon>
        <taxon>Schizophyllum</taxon>
    </lineage>
</organism>
<comment type="caution">
    <text evidence="1">The sequence shown here is derived from an EMBL/GenBank/DDBJ whole genome shotgun (WGS) entry which is preliminary data.</text>
</comment>
<keyword evidence="2" id="KW-1185">Reference proteome</keyword>
<reference evidence="1 2" key="1">
    <citation type="journal article" date="2019" name="New Phytol.">
        <title>Comparative genomics reveals unique wood-decay strategies and fruiting body development in the Schizophyllaceae.</title>
        <authorList>
            <person name="Almasi E."/>
            <person name="Sahu N."/>
            <person name="Krizsan K."/>
            <person name="Balint B."/>
            <person name="Kovacs G.M."/>
            <person name="Kiss B."/>
            <person name="Cseklye J."/>
            <person name="Drula E."/>
            <person name="Henrissat B."/>
            <person name="Nagy I."/>
            <person name="Chovatia M."/>
            <person name="Adam C."/>
            <person name="LaButti K."/>
            <person name="Lipzen A."/>
            <person name="Riley R."/>
            <person name="Grigoriev I.V."/>
            <person name="Nagy L.G."/>
        </authorList>
    </citation>
    <scope>NUCLEOTIDE SEQUENCE [LARGE SCALE GENOMIC DNA]</scope>
    <source>
        <strain evidence="1 2">NL-1724</strain>
    </source>
</reference>
<sequence>MLLVGHASRLTSAVDVFWRLHLSFDTRSLPSRLTRRRAGRPTSRPSPGRRHLVMVRLLCQQPGWAVYGKDPICDVRWRTALIFPPPRRMRKSLLVLIAHLSLASTPIRALAHARSPRHSFLLISRDSAQSHHRWHRMHCRLLASPEFVMCALRHVSVIGHDWIICHIFWNVLH</sequence>
<dbReference type="Proteomes" id="UP000320762">
    <property type="component" value="Unassembled WGS sequence"/>
</dbReference>
<dbReference type="AlphaFoldDB" id="A0A550CSW4"/>
<name>A0A550CSW4_9AGAR</name>